<evidence type="ECO:0000313" key="4">
    <source>
        <dbReference type="EMBL" id="MCK9876018.1"/>
    </source>
</evidence>
<dbReference type="PANTHER" id="PTHR11092">
    <property type="entry name" value="SUGAR NUCLEOTIDE EPIMERASE RELATED"/>
    <property type="match status" value="1"/>
</dbReference>
<dbReference type="InterPro" id="IPR013549">
    <property type="entry name" value="DUF1731"/>
</dbReference>
<feature type="domain" description="NAD-dependent epimerase/dehydratase" evidence="2">
    <location>
        <begin position="3"/>
        <end position="234"/>
    </location>
</feature>
<evidence type="ECO:0000259" key="2">
    <source>
        <dbReference type="Pfam" id="PF01370"/>
    </source>
</evidence>
<reference evidence="4 5" key="1">
    <citation type="submission" date="2022-04" db="EMBL/GenBank/DDBJ databases">
        <title>Genome diversity in the genus Frankia.</title>
        <authorList>
            <person name="Carlos-Shanley C."/>
            <person name="Hahn D."/>
        </authorList>
    </citation>
    <scope>NUCLEOTIDE SEQUENCE [LARGE SCALE GENOMIC DNA]</scope>
    <source>
        <strain evidence="4 5">Ag45/Mut15</strain>
    </source>
</reference>
<dbReference type="PANTHER" id="PTHR11092:SF0">
    <property type="entry name" value="EPIMERASE FAMILY PROTEIN SDR39U1"/>
    <property type="match status" value="1"/>
</dbReference>
<sequence length="318" mass="34504">MKIVIPGGTGHLGLLLAHALDRAGNEVVVLSRREDARIPGARVVWWDGRNTGTWLAEIDGADAVLNLAGRSVNCRYSKRHLREMLDSRVDSATVVGAAIAQAARPPSVWLQMSTATIYAHSVDRANDEATGVLGGSEEGVPAYWAYSVRIARDWERAQADAQTPSTRKVALRTSIVMASGAGGAFEMMTRLTRCGLGGPIAGGRQYMSWIHGVDLVRAIEFLLHRGDVDGPVNLASPSPLPYREFMATLRRAAGVRAGLPATAWMAEIGAFALRTDTELLLKSRRVVPGRLLDAGFTFDFPDWPEAARDLVARRRSHD</sequence>
<dbReference type="Gene3D" id="3.40.50.720">
    <property type="entry name" value="NAD(P)-binding Rossmann-like Domain"/>
    <property type="match status" value="1"/>
</dbReference>
<dbReference type="Proteomes" id="UP001201873">
    <property type="component" value="Unassembled WGS sequence"/>
</dbReference>
<dbReference type="EMBL" id="JALKFT010000007">
    <property type="protein sequence ID" value="MCK9876018.1"/>
    <property type="molecule type" value="Genomic_DNA"/>
</dbReference>
<dbReference type="InterPro" id="IPR036291">
    <property type="entry name" value="NAD(P)-bd_dom_sf"/>
</dbReference>
<dbReference type="RefSeq" id="WP_248824376.1">
    <property type="nucleotide sequence ID" value="NZ_JALKFT010000007.1"/>
</dbReference>
<name>A0ABT0JYC2_9ACTN</name>
<organism evidence="4 5">
    <name type="scientific">Frankia umida</name>
    <dbReference type="NCBI Taxonomy" id="573489"/>
    <lineage>
        <taxon>Bacteria</taxon>
        <taxon>Bacillati</taxon>
        <taxon>Actinomycetota</taxon>
        <taxon>Actinomycetes</taxon>
        <taxon>Frankiales</taxon>
        <taxon>Frankiaceae</taxon>
        <taxon>Frankia</taxon>
    </lineage>
</organism>
<dbReference type="NCBIfam" id="TIGR01777">
    <property type="entry name" value="yfcH"/>
    <property type="match status" value="1"/>
</dbReference>
<dbReference type="Pfam" id="PF01370">
    <property type="entry name" value="Epimerase"/>
    <property type="match status" value="1"/>
</dbReference>
<evidence type="ECO:0000256" key="1">
    <source>
        <dbReference type="ARBA" id="ARBA00009353"/>
    </source>
</evidence>
<dbReference type="SUPFAM" id="SSF51735">
    <property type="entry name" value="NAD(P)-binding Rossmann-fold domains"/>
    <property type="match status" value="1"/>
</dbReference>
<dbReference type="InterPro" id="IPR010099">
    <property type="entry name" value="SDR39U1"/>
</dbReference>
<dbReference type="InterPro" id="IPR001509">
    <property type="entry name" value="Epimerase_deHydtase"/>
</dbReference>
<evidence type="ECO:0000259" key="3">
    <source>
        <dbReference type="Pfam" id="PF08338"/>
    </source>
</evidence>
<dbReference type="Pfam" id="PF08338">
    <property type="entry name" value="DUF1731"/>
    <property type="match status" value="1"/>
</dbReference>
<gene>
    <name evidence="4" type="ORF">MXD59_09560</name>
</gene>
<evidence type="ECO:0000313" key="5">
    <source>
        <dbReference type="Proteomes" id="UP001201873"/>
    </source>
</evidence>
<comment type="caution">
    <text evidence="4">The sequence shown here is derived from an EMBL/GenBank/DDBJ whole genome shotgun (WGS) entry which is preliminary data.</text>
</comment>
<comment type="similarity">
    <text evidence="1">Belongs to the NAD(P)-dependent epimerase/dehydratase family. SDR39U1 subfamily.</text>
</comment>
<keyword evidence="5" id="KW-1185">Reference proteome</keyword>
<protein>
    <submittedName>
        <fullName evidence="4">TIGR01777 family oxidoreductase</fullName>
    </submittedName>
</protein>
<feature type="domain" description="DUF1731" evidence="3">
    <location>
        <begin position="264"/>
        <end position="310"/>
    </location>
</feature>
<accession>A0ABT0JYC2</accession>
<proteinExistence type="inferred from homology"/>